<dbReference type="Proteomes" id="UP001374535">
    <property type="component" value="Chromosome 1"/>
</dbReference>
<evidence type="ECO:0000256" key="3">
    <source>
        <dbReference type="ARBA" id="ARBA00022833"/>
    </source>
</evidence>
<evidence type="ECO:0000313" key="5">
    <source>
        <dbReference type="EMBL" id="WVZ22469.1"/>
    </source>
</evidence>
<sequence length="125" mass="14125">MQKREGTIHLSTWAAAIRGPAMAVTMQHLKSLFFEEMSKEHSCSSTCRRKENPIISSPICHYGEISVMRTAKTMKNRGKQFWGCSKYKNLGIFIDSCLYRMVMKTVVVTSSNGAQMLELKKVVAT</sequence>
<name>A0AAQ3P6X7_VIGMU</name>
<feature type="domain" description="GRF-type" evidence="4">
    <location>
        <begin position="58"/>
        <end position="89"/>
    </location>
</feature>
<dbReference type="InterPro" id="IPR010666">
    <property type="entry name" value="Znf_GRF"/>
</dbReference>
<organism evidence="5 6">
    <name type="scientific">Vigna mungo</name>
    <name type="common">Black gram</name>
    <name type="synonym">Phaseolus mungo</name>
    <dbReference type="NCBI Taxonomy" id="3915"/>
    <lineage>
        <taxon>Eukaryota</taxon>
        <taxon>Viridiplantae</taxon>
        <taxon>Streptophyta</taxon>
        <taxon>Embryophyta</taxon>
        <taxon>Tracheophyta</taxon>
        <taxon>Spermatophyta</taxon>
        <taxon>Magnoliopsida</taxon>
        <taxon>eudicotyledons</taxon>
        <taxon>Gunneridae</taxon>
        <taxon>Pentapetalae</taxon>
        <taxon>rosids</taxon>
        <taxon>fabids</taxon>
        <taxon>Fabales</taxon>
        <taxon>Fabaceae</taxon>
        <taxon>Papilionoideae</taxon>
        <taxon>50 kb inversion clade</taxon>
        <taxon>NPAAA clade</taxon>
        <taxon>indigoferoid/millettioid clade</taxon>
        <taxon>Phaseoleae</taxon>
        <taxon>Vigna</taxon>
    </lineage>
</organism>
<reference evidence="5 6" key="1">
    <citation type="journal article" date="2023" name="Life. Sci Alliance">
        <title>Evolutionary insights into 3D genome organization and epigenetic landscape of Vigna mungo.</title>
        <authorList>
            <person name="Junaid A."/>
            <person name="Singh B."/>
            <person name="Bhatia S."/>
        </authorList>
    </citation>
    <scope>NUCLEOTIDE SEQUENCE [LARGE SCALE GENOMIC DNA]</scope>
    <source>
        <strain evidence="5">Urdbean</strain>
    </source>
</reference>
<evidence type="ECO:0000259" key="4">
    <source>
        <dbReference type="Pfam" id="PF06839"/>
    </source>
</evidence>
<dbReference type="EMBL" id="CP144700">
    <property type="protein sequence ID" value="WVZ22469.1"/>
    <property type="molecule type" value="Genomic_DNA"/>
</dbReference>
<accession>A0AAQ3P6X7</accession>
<keyword evidence="2" id="KW-0863">Zinc-finger</keyword>
<protein>
    <recommendedName>
        <fullName evidence="4">GRF-type domain-containing protein</fullName>
    </recommendedName>
</protein>
<keyword evidence="6" id="KW-1185">Reference proteome</keyword>
<evidence type="ECO:0000256" key="1">
    <source>
        <dbReference type="ARBA" id="ARBA00022723"/>
    </source>
</evidence>
<keyword evidence="3" id="KW-0862">Zinc</keyword>
<evidence type="ECO:0000256" key="2">
    <source>
        <dbReference type="ARBA" id="ARBA00022771"/>
    </source>
</evidence>
<gene>
    <name evidence="5" type="ORF">V8G54_001013</name>
</gene>
<proteinExistence type="predicted"/>
<dbReference type="GO" id="GO:0008270">
    <property type="term" value="F:zinc ion binding"/>
    <property type="evidence" value="ECO:0007669"/>
    <property type="project" value="UniProtKB-KW"/>
</dbReference>
<evidence type="ECO:0000313" key="6">
    <source>
        <dbReference type="Proteomes" id="UP001374535"/>
    </source>
</evidence>
<dbReference type="Pfam" id="PF06839">
    <property type="entry name" value="Zn_ribbon_GRF"/>
    <property type="match status" value="1"/>
</dbReference>
<dbReference type="AlphaFoldDB" id="A0AAQ3P6X7"/>
<keyword evidence="1" id="KW-0479">Metal-binding</keyword>